<evidence type="ECO:0000313" key="3">
    <source>
        <dbReference type="EMBL" id="TCD26787.1"/>
    </source>
</evidence>
<sequence length="64" mass="7697">MLLQQQQIQFSEFSKLYDLIIPKENLLRKISELIDFSFIYDELMGKYCPDNGRNAESPVRMFKY</sequence>
<dbReference type="AlphaFoldDB" id="A0A4R0PX40"/>
<organism evidence="2 6">
    <name type="scientific">Pedobacter psychrodurus</name>
    <dbReference type="NCBI Taxonomy" id="2530456"/>
    <lineage>
        <taxon>Bacteria</taxon>
        <taxon>Pseudomonadati</taxon>
        <taxon>Bacteroidota</taxon>
        <taxon>Sphingobacteriia</taxon>
        <taxon>Sphingobacteriales</taxon>
        <taxon>Sphingobacteriaceae</taxon>
        <taxon>Pedobacter</taxon>
    </lineage>
</organism>
<evidence type="ECO:0000313" key="4">
    <source>
        <dbReference type="EMBL" id="TCD27520.1"/>
    </source>
</evidence>
<evidence type="ECO:0000313" key="5">
    <source>
        <dbReference type="EMBL" id="TCD27656.1"/>
    </source>
</evidence>
<dbReference type="EMBL" id="SJSO01000014">
    <property type="protein sequence ID" value="TCD25156.1"/>
    <property type="molecule type" value="Genomic_DNA"/>
</dbReference>
<dbReference type="InterPro" id="IPR008490">
    <property type="entry name" value="Transposase_InsH_N"/>
</dbReference>
<accession>A0A4R0PX40</accession>
<keyword evidence="6" id="KW-1185">Reference proteome</keyword>
<reference evidence="2 6" key="1">
    <citation type="submission" date="2019-02" db="EMBL/GenBank/DDBJ databases">
        <title>Pedobacter sp. RP-3-21 sp. nov., isolated from Arctic soil.</title>
        <authorList>
            <person name="Dahal R.H."/>
        </authorList>
    </citation>
    <scope>NUCLEOTIDE SEQUENCE [LARGE SCALE GENOMIC DNA]</scope>
    <source>
        <strain evidence="2 6">RP-3-21</strain>
    </source>
</reference>
<evidence type="ECO:0000313" key="2">
    <source>
        <dbReference type="EMBL" id="TCD25156.1"/>
    </source>
</evidence>
<protein>
    <submittedName>
        <fullName evidence="2">IS5/IS1182 family transposase</fullName>
    </submittedName>
</protein>
<dbReference type="EMBL" id="SJSO01000008">
    <property type="protein sequence ID" value="TCD26787.1"/>
    <property type="molecule type" value="Genomic_DNA"/>
</dbReference>
<dbReference type="Proteomes" id="UP000293925">
    <property type="component" value="Unassembled WGS sequence"/>
</dbReference>
<evidence type="ECO:0000313" key="6">
    <source>
        <dbReference type="Proteomes" id="UP000293925"/>
    </source>
</evidence>
<dbReference type="EMBL" id="SJSO01000006">
    <property type="protein sequence ID" value="TCD27520.1"/>
    <property type="molecule type" value="Genomic_DNA"/>
</dbReference>
<comment type="caution">
    <text evidence="2">The sequence shown here is derived from an EMBL/GenBank/DDBJ whole genome shotgun (WGS) entry which is preliminary data.</text>
</comment>
<proteinExistence type="predicted"/>
<dbReference type="EMBL" id="SJSO01000005">
    <property type="protein sequence ID" value="TCD27656.1"/>
    <property type="molecule type" value="Genomic_DNA"/>
</dbReference>
<gene>
    <name evidence="5" type="ORF">EZ456_06805</name>
    <name evidence="4" type="ORF">EZ456_10035</name>
    <name evidence="3" type="ORF">EZ456_12595</name>
    <name evidence="2" type="ORF">EZ456_16610</name>
</gene>
<feature type="domain" description="Transposase InsH N-terminal" evidence="1">
    <location>
        <begin position="20"/>
        <end position="63"/>
    </location>
</feature>
<evidence type="ECO:0000259" key="1">
    <source>
        <dbReference type="Pfam" id="PF05598"/>
    </source>
</evidence>
<name>A0A4R0PX40_9SPHI</name>
<feature type="non-terminal residue" evidence="2">
    <location>
        <position position="64"/>
    </location>
</feature>
<dbReference type="Pfam" id="PF05598">
    <property type="entry name" value="DUF772"/>
    <property type="match status" value="1"/>
</dbReference>